<dbReference type="EMBL" id="JACJIQ010000004">
    <property type="protein sequence ID" value="MBA9076633.1"/>
    <property type="molecule type" value="Genomic_DNA"/>
</dbReference>
<reference evidence="1 2" key="1">
    <citation type="submission" date="2020-08" db="EMBL/GenBank/DDBJ databases">
        <title>Genomic Encyclopedia of Type Strains, Phase IV (KMG-IV): sequencing the most valuable type-strain genomes for metagenomic binning, comparative biology and taxonomic classification.</title>
        <authorList>
            <person name="Goeker M."/>
        </authorList>
    </citation>
    <scope>NUCLEOTIDE SEQUENCE [LARGE SCALE GENOMIC DNA]</scope>
    <source>
        <strain evidence="1 2">DSM 29854</strain>
    </source>
</reference>
<comment type="caution">
    <text evidence="1">The sequence shown here is derived from an EMBL/GenBank/DDBJ whole genome shotgun (WGS) entry which is preliminary data.</text>
</comment>
<dbReference type="AlphaFoldDB" id="A0A839GGB3"/>
<sequence length="115" mass="13000">MKALYPFLLLALFCFTSCEDETIKKSCAIVEPVENIKWLKEKVQELKTSEYCQVVQRGTLNVHSVFVIGTCAPNVISIKAVYDCEGNLLCYNGDETCPDFDQEVKALEVIWQNGK</sequence>
<evidence type="ECO:0000313" key="1">
    <source>
        <dbReference type="EMBL" id="MBA9076633.1"/>
    </source>
</evidence>
<keyword evidence="2" id="KW-1185">Reference proteome</keyword>
<evidence type="ECO:0000313" key="2">
    <source>
        <dbReference type="Proteomes" id="UP000563094"/>
    </source>
</evidence>
<dbReference type="RefSeq" id="WP_182512418.1">
    <property type="nucleotide sequence ID" value="NZ_JACJIQ010000004.1"/>
</dbReference>
<proteinExistence type="predicted"/>
<organism evidence="1 2">
    <name type="scientific">Rufibacter quisquiliarum</name>
    <dbReference type="NCBI Taxonomy" id="1549639"/>
    <lineage>
        <taxon>Bacteria</taxon>
        <taxon>Pseudomonadati</taxon>
        <taxon>Bacteroidota</taxon>
        <taxon>Cytophagia</taxon>
        <taxon>Cytophagales</taxon>
        <taxon>Hymenobacteraceae</taxon>
        <taxon>Rufibacter</taxon>
    </lineage>
</organism>
<protein>
    <submittedName>
        <fullName evidence="1">Uncharacterized protein</fullName>
    </submittedName>
</protein>
<accession>A0A839GGB3</accession>
<name>A0A839GGB3_9BACT</name>
<gene>
    <name evidence="1" type="ORF">FHS90_001339</name>
</gene>
<dbReference type="Proteomes" id="UP000563094">
    <property type="component" value="Unassembled WGS sequence"/>
</dbReference>